<evidence type="ECO:0000313" key="4">
    <source>
        <dbReference type="Proteomes" id="UP000176834"/>
    </source>
</evidence>
<name>A0A1F8F4X5_9BACT</name>
<accession>A0A1F8F4X5</accession>
<keyword evidence="1" id="KW-0808">Transferase</keyword>
<reference evidence="3 4" key="1">
    <citation type="journal article" date="2016" name="Nat. Commun.">
        <title>Thousands of microbial genomes shed light on interconnected biogeochemical processes in an aquifer system.</title>
        <authorList>
            <person name="Anantharaman K."/>
            <person name="Brown C.T."/>
            <person name="Hug L.A."/>
            <person name="Sharon I."/>
            <person name="Castelle C.J."/>
            <person name="Probst A.J."/>
            <person name="Thomas B.C."/>
            <person name="Singh A."/>
            <person name="Wilkins M.J."/>
            <person name="Karaoz U."/>
            <person name="Brodie E.L."/>
            <person name="Williams K.H."/>
            <person name="Hubbard S.S."/>
            <person name="Banfield J.F."/>
        </authorList>
    </citation>
    <scope>NUCLEOTIDE SEQUENCE [LARGE SCALE GENOMIC DNA]</scope>
</reference>
<dbReference type="CDD" id="cd03809">
    <property type="entry name" value="GT4_MtfB-like"/>
    <property type="match status" value="1"/>
</dbReference>
<dbReference type="InterPro" id="IPR001296">
    <property type="entry name" value="Glyco_trans_1"/>
</dbReference>
<evidence type="ECO:0000259" key="2">
    <source>
        <dbReference type="Pfam" id="PF00534"/>
    </source>
</evidence>
<dbReference type="PANTHER" id="PTHR46401:SF2">
    <property type="entry name" value="GLYCOSYLTRANSFERASE WBBK-RELATED"/>
    <property type="match status" value="1"/>
</dbReference>
<feature type="domain" description="Glycosyl transferase family 1" evidence="2">
    <location>
        <begin position="194"/>
        <end position="367"/>
    </location>
</feature>
<sequence length="392" mass="45753">MIKIGIECENLEDPKSRWGVGQVTLNLLEEYTKNSEWQKQYKLYLYFKKNVPDDEVLKNPIFIKRVLGFPSFNVFYHILMPLRAMADRLDWMFFPAYQLPPLYLGKSIVMLTQDVYYEYKYGSLPFRYRLSYRIFTNWAARFATKILAISETSKKEVAKLYKINSDRIFVGYLGVNIRNKQQETRNKEEKSENTWSLGRLSHGRYILYVGQAFPRRHLKETILAFEKIVSDFPNLNLVAVGPDKYPGSIINLLVAEINKKLGREAVIHKDRVSNKELQSLYSNTKALVYVSDREAFGLPPMEALAFGVPPVVMDNELEHELFQDYAFYSPQENNPSEALAKEGSLIDNIANTIKQALTDQYKIAKIKSEGSDFVRKYNWRSFAERFFNRIEK</sequence>
<dbReference type="Gene3D" id="3.40.50.2000">
    <property type="entry name" value="Glycogen Phosphorylase B"/>
    <property type="match status" value="2"/>
</dbReference>
<protein>
    <recommendedName>
        <fullName evidence="2">Glycosyl transferase family 1 domain-containing protein</fullName>
    </recommendedName>
</protein>
<evidence type="ECO:0000256" key="1">
    <source>
        <dbReference type="ARBA" id="ARBA00022679"/>
    </source>
</evidence>
<dbReference type="GO" id="GO:0016757">
    <property type="term" value="F:glycosyltransferase activity"/>
    <property type="evidence" value="ECO:0007669"/>
    <property type="project" value="InterPro"/>
</dbReference>
<comment type="caution">
    <text evidence="3">The sequence shown here is derived from an EMBL/GenBank/DDBJ whole genome shotgun (WGS) entry which is preliminary data.</text>
</comment>
<dbReference type="EMBL" id="MGJN01000007">
    <property type="protein sequence ID" value="OGN07296.1"/>
    <property type="molecule type" value="Genomic_DNA"/>
</dbReference>
<dbReference type="SUPFAM" id="SSF53756">
    <property type="entry name" value="UDP-Glycosyltransferase/glycogen phosphorylase"/>
    <property type="match status" value="1"/>
</dbReference>
<evidence type="ECO:0000313" key="3">
    <source>
        <dbReference type="EMBL" id="OGN07296.1"/>
    </source>
</evidence>
<proteinExistence type="predicted"/>
<dbReference type="Pfam" id="PF00534">
    <property type="entry name" value="Glycos_transf_1"/>
    <property type="match status" value="1"/>
</dbReference>
<dbReference type="AlphaFoldDB" id="A0A1F8F4X5"/>
<organism evidence="3 4">
    <name type="scientific">Candidatus Yanofskybacteria bacterium RIFCSPHIGHO2_02_FULL_38_22b</name>
    <dbReference type="NCBI Taxonomy" id="1802673"/>
    <lineage>
        <taxon>Bacteria</taxon>
        <taxon>Candidatus Yanofskyibacteriota</taxon>
    </lineage>
</organism>
<gene>
    <name evidence="3" type="ORF">A3B86_00895</name>
</gene>
<dbReference type="Proteomes" id="UP000176834">
    <property type="component" value="Unassembled WGS sequence"/>
</dbReference>
<dbReference type="PANTHER" id="PTHR46401">
    <property type="entry name" value="GLYCOSYLTRANSFERASE WBBK-RELATED"/>
    <property type="match status" value="1"/>
</dbReference>